<dbReference type="GO" id="GO:0005524">
    <property type="term" value="F:ATP binding"/>
    <property type="evidence" value="ECO:0007669"/>
    <property type="project" value="UniProtKB-KW"/>
</dbReference>
<dbReference type="PANTHER" id="PTHR43309">
    <property type="entry name" value="5-OXOPROLINASE SUBUNIT C"/>
    <property type="match status" value="1"/>
</dbReference>
<protein>
    <submittedName>
        <fullName evidence="5">Biotin-dependent carboxylase uncharacterized domain-containing protein</fullName>
    </submittedName>
</protein>
<proteinExistence type="predicted"/>
<evidence type="ECO:0000256" key="1">
    <source>
        <dbReference type="ARBA" id="ARBA00022741"/>
    </source>
</evidence>
<dbReference type="PANTHER" id="PTHR43309:SF3">
    <property type="entry name" value="5-OXOPROLINASE SUBUNIT C"/>
    <property type="match status" value="1"/>
</dbReference>
<dbReference type="Pfam" id="PF02626">
    <property type="entry name" value="CT_A_B"/>
    <property type="match status" value="1"/>
</dbReference>
<dbReference type="SMART" id="SM00797">
    <property type="entry name" value="AHS2"/>
    <property type="match status" value="1"/>
</dbReference>
<reference evidence="6" key="1">
    <citation type="submission" date="2016-10" db="EMBL/GenBank/DDBJ databases">
        <authorList>
            <person name="Varghese N."/>
            <person name="Submissions S."/>
        </authorList>
    </citation>
    <scope>NUCLEOTIDE SEQUENCE [LARGE SCALE GENOMIC DNA]</scope>
    <source>
        <strain evidence="6">DSM 100420</strain>
    </source>
</reference>
<evidence type="ECO:0000256" key="3">
    <source>
        <dbReference type="ARBA" id="ARBA00022840"/>
    </source>
</evidence>
<dbReference type="InterPro" id="IPR052708">
    <property type="entry name" value="PxpC"/>
</dbReference>
<dbReference type="EMBL" id="FNPX01000006">
    <property type="protein sequence ID" value="SDZ13408.1"/>
    <property type="molecule type" value="Genomic_DNA"/>
</dbReference>
<evidence type="ECO:0000256" key="2">
    <source>
        <dbReference type="ARBA" id="ARBA00022801"/>
    </source>
</evidence>
<dbReference type="Gene3D" id="2.40.100.10">
    <property type="entry name" value="Cyclophilin-like"/>
    <property type="match status" value="1"/>
</dbReference>
<dbReference type="GO" id="GO:0016787">
    <property type="term" value="F:hydrolase activity"/>
    <property type="evidence" value="ECO:0007669"/>
    <property type="project" value="UniProtKB-KW"/>
</dbReference>
<keyword evidence="6" id="KW-1185">Reference proteome</keyword>
<dbReference type="STRING" id="1244108.SAMN05444004_106164"/>
<dbReference type="AlphaFoldDB" id="A0A1H3QK56"/>
<keyword evidence="1" id="KW-0547">Nucleotide-binding</keyword>
<gene>
    <name evidence="5" type="ORF">SAMN05444004_106164</name>
</gene>
<sequence length="323" mass="33901">MIEVLSCGPMVTIQDRGRPGHLSQGLAQGGAADRRALDEADALLGGAGAGIETPGSPIRLRFDKEMTVALTGAPMKVTVGDRALAWNTAQTLAAGEVLDLRPSGQGVYSYIHVAGGFQTEEVMGSRAAHLIASIGRVLEAGDRLPCAQSSGRAQKVAATDRLGGGELRLVPTPQTRLFPEAELERFLATAFIRDVRGNRQGVKLSMQGAGFATEGQLNLLSDFILPGDVQMTGDGVPYILGPECQTTGGYPRIGTVISADLPRAMQAVPGARLTFRFVTPEEARAARPAKPVVTPLVRDPSEVPDLLTKQLISGVISAQGEDA</sequence>
<evidence type="ECO:0000259" key="4">
    <source>
        <dbReference type="SMART" id="SM00797"/>
    </source>
</evidence>
<organism evidence="5 6">
    <name type="scientific">Jannaschia faecimaris</name>
    <dbReference type="NCBI Taxonomy" id="1244108"/>
    <lineage>
        <taxon>Bacteria</taxon>
        <taxon>Pseudomonadati</taxon>
        <taxon>Pseudomonadota</taxon>
        <taxon>Alphaproteobacteria</taxon>
        <taxon>Rhodobacterales</taxon>
        <taxon>Roseobacteraceae</taxon>
        <taxon>Jannaschia</taxon>
    </lineage>
</organism>
<feature type="domain" description="Carboxyltransferase" evidence="4">
    <location>
        <begin position="23"/>
        <end position="293"/>
    </location>
</feature>
<keyword evidence="2" id="KW-0378">Hydrolase</keyword>
<keyword evidence="3" id="KW-0067">ATP-binding</keyword>
<dbReference type="Proteomes" id="UP000198914">
    <property type="component" value="Unassembled WGS sequence"/>
</dbReference>
<dbReference type="InterPro" id="IPR029000">
    <property type="entry name" value="Cyclophilin-like_dom_sf"/>
</dbReference>
<accession>A0A1H3QK56</accession>
<dbReference type="RefSeq" id="WP_244504602.1">
    <property type="nucleotide sequence ID" value="NZ_FNPX01000006.1"/>
</dbReference>
<name>A0A1H3QK56_9RHOB</name>
<evidence type="ECO:0000313" key="6">
    <source>
        <dbReference type="Proteomes" id="UP000198914"/>
    </source>
</evidence>
<dbReference type="SUPFAM" id="SSF50891">
    <property type="entry name" value="Cyclophilin-like"/>
    <property type="match status" value="1"/>
</dbReference>
<dbReference type="InterPro" id="IPR003778">
    <property type="entry name" value="CT_A_B"/>
</dbReference>
<evidence type="ECO:0000313" key="5">
    <source>
        <dbReference type="EMBL" id="SDZ13408.1"/>
    </source>
</evidence>